<gene>
    <name evidence="3" type="primary">LOC121395530</name>
</gene>
<feature type="domain" description="Reverse transcriptase" evidence="1">
    <location>
        <begin position="1"/>
        <end position="162"/>
    </location>
</feature>
<dbReference type="PANTHER" id="PTHR21301:SF12">
    <property type="match status" value="1"/>
</dbReference>
<dbReference type="PROSITE" id="PS50878">
    <property type="entry name" value="RT_POL"/>
    <property type="match status" value="1"/>
</dbReference>
<keyword evidence="2" id="KW-1185">Reference proteome</keyword>
<protein>
    <submittedName>
        <fullName evidence="3">Uncharacterized protein LOC121395530</fullName>
    </submittedName>
</protein>
<dbReference type="Proteomes" id="UP000186698">
    <property type="component" value="Chromosome 7L"/>
</dbReference>
<dbReference type="PANTHER" id="PTHR21301">
    <property type="entry name" value="REVERSE TRANSCRIPTASE"/>
    <property type="match status" value="1"/>
</dbReference>
<dbReference type="AlphaFoldDB" id="A0A8J1L6F3"/>
<reference evidence="3" key="1">
    <citation type="submission" date="2025-08" db="UniProtKB">
        <authorList>
            <consortium name="RefSeq"/>
        </authorList>
    </citation>
    <scope>IDENTIFICATION</scope>
    <source>
        <strain evidence="3">J_2021</strain>
        <tissue evidence="3">Erythrocytes</tissue>
    </source>
</reference>
<sequence>MDVQSLYTCIPHEAGIQAVREFMSSNQTYSGPPSEFLISLLEFILYNNYFKFESDFFLQLTGTAMGSNVAPTYANIFMHKYETNNIYGHALFRKYGGYFRRYIDDLFFLWYGTKEELDIFVNDLNSLPSPIRFTVHSDASSIQFLDVTVYKDEEHQQLHTKIYQKPTDRNSLLHYSSSHPRHLLNSLPRSQMMRVVRITSDVEERGLALENMACRFLERGYPSKLIKDIKEWAGTLDREEVLRGPPRKVEDRSNDIYYMTTFDARTPLIKSSILQHWPIVKSDHDLTALNRKRVCFGHRRNRNLKELLSPTDPATNSSIHTLAKHIPSSRGSRVHLRTWYTL</sequence>
<evidence type="ECO:0000259" key="1">
    <source>
        <dbReference type="PROSITE" id="PS50878"/>
    </source>
</evidence>
<evidence type="ECO:0000313" key="2">
    <source>
        <dbReference type="Proteomes" id="UP000186698"/>
    </source>
</evidence>
<dbReference type="Pfam" id="PF26215">
    <property type="entry name" value="HTH_animal"/>
    <property type="match status" value="1"/>
</dbReference>
<name>A0A8J1L6F3_XENLA</name>
<accession>A0A8J1L6F3</accession>
<dbReference type="GeneID" id="121395530"/>
<dbReference type="OrthoDB" id="9909346at2759"/>
<organism evidence="2 3">
    <name type="scientific">Xenopus laevis</name>
    <name type="common">African clawed frog</name>
    <dbReference type="NCBI Taxonomy" id="8355"/>
    <lineage>
        <taxon>Eukaryota</taxon>
        <taxon>Metazoa</taxon>
        <taxon>Chordata</taxon>
        <taxon>Craniata</taxon>
        <taxon>Vertebrata</taxon>
        <taxon>Euteleostomi</taxon>
        <taxon>Amphibia</taxon>
        <taxon>Batrachia</taxon>
        <taxon>Anura</taxon>
        <taxon>Pipoidea</taxon>
        <taxon>Pipidae</taxon>
        <taxon>Xenopodinae</taxon>
        <taxon>Xenopus</taxon>
        <taxon>Xenopus</taxon>
    </lineage>
</organism>
<proteinExistence type="predicted"/>
<dbReference type="InterPro" id="IPR000477">
    <property type="entry name" value="RT_dom"/>
</dbReference>
<dbReference type="KEGG" id="xla:121395530"/>
<dbReference type="RefSeq" id="XP_041425108.1">
    <property type="nucleotide sequence ID" value="XM_041569174.1"/>
</dbReference>
<evidence type="ECO:0000313" key="3">
    <source>
        <dbReference type="RefSeq" id="XP_041425108.1"/>
    </source>
</evidence>
<dbReference type="InterPro" id="IPR058912">
    <property type="entry name" value="HTH_animal"/>
</dbReference>